<dbReference type="EMBL" id="JBHUIR010000059">
    <property type="protein sequence ID" value="MFD2261123.1"/>
    <property type="molecule type" value="Genomic_DNA"/>
</dbReference>
<dbReference type="Pfam" id="PF07733">
    <property type="entry name" value="DNA_pol3_alpha"/>
    <property type="match status" value="1"/>
</dbReference>
<dbReference type="SMART" id="SM00481">
    <property type="entry name" value="POLIIIAc"/>
    <property type="match status" value="1"/>
</dbReference>
<proteinExistence type="predicted"/>
<accession>A0ABW5DKW3</accession>
<dbReference type="InterPro" id="IPR004805">
    <property type="entry name" value="DnaE2/DnaE/PolC"/>
</dbReference>
<dbReference type="RefSeq" id="WP_345098478.1">
    <property type="nucleotide sequence ID" value="NZ_BAABGS010000017.1"/>
</dbReference>
<organism evidence="3 4">
    <name type="scientific">Chelativorans composti</name>
    <dbReference type="NCBI Taxonomy" id="768533"/>
    <lineage>
        <taxon>Bacteria</taxon>
        <taxon>Pseudomonadati</taxon>
        <taxon>Pseudomonadota</taxon>
        <taxon>Alphaproteobacteria</taxon>
        <taxon>Hyphomicrobiales</taxon>
        <taxon>Phyllobacteriaceae</taxon>
        <taxon>Chelativorans</taxon>
    </lineage>
</organism>
<dbReference type="Gene3D" id="3.20.20.140">
    <property type="entry name" value="Metal-dependent hydrolases"/>
    <property type="match status" value="1"/>
</dbReference>
<evidence type="ECO:0000259" key="2">
    <source>
        <dbReference type="SMART" id="SM00481"/>
    </source>
</evidence>
<evidence type="ECO:0000256" key="1">
    <source>
        <dbReference type="ARBA" id="ARBA00019114"/>
    </source>
</evidence>
<reference evidence="4" key="1">
    <citation type="journal article" date="2019" name="Int. J. Syst. Evol. Microbiol.">
        <title>The Global Catalogue of Microorganisms (GCM) 10K type strain sequencing project: providing services to taxonomists for standard genome sequencing and annotation.</title>
        <authorList>
            <consortium name="The Broad Institute Genomics Platform"/>
            <consortium name="The Broad Institute Genome Sequencing Center for Infectious Disease"/>
            <person name="Wu L."/>
            <person name="Ma J."/>
        </authorList>
    </citation>
    <scope>NUCLEOTIDE SEQUENCE [LARGE SCALE GENOMIC DNA]</scope>
    <source>
        <strain evidence="4">KCTC 23707</strain>
    </source>
</reference>
<protein>
    <recommendedName>
        <fullName evidence="1">DNA polymerase III subunit alpha</fullName>
    </recommendedName>
</protein>
<dbReference type="InterPro" id="IPR011708">
    <property type="entry name" value="DNA_pol3_alpha_NTPase_dom"/>
</dbReference>
<gene>
    <name evidence="3" type="ORF">ACFSMZ_15340</name>
</gene>
<name>A0ABW5DKW3_9HYPH</name>
<dbReference type="InterPro" id="IPR004013">
    <property type="entry name" value="PHP_dom"/>
</dbReference>
<dbReference type="Pfam" id="PF02811">
    <property type="entry name" value="PHP"/>
    <property type="match status" value="1"/>
</dbReference>
<feature type="domain" description="Polymerase/histidinol phosphatase N-terminal" evidence="2">
    <location>
        <begin position="3"/>
        <end position="70"/>
    </location>
</feature>
<dbReference type="SUPFAM" id="SSF89550">
    <property type="entry name" value="PHP domain-like"/>
    <property type="match status" value="1"/>
</dbReference>
<dbReference type="Proteomes" id="UP001597373">
    <property type="component" value="Unassembled WGS sequence"/>
</dbReference>
<dbReference type="PANTHER" id="PTHR32294:SF0">
    <property type="entry name" value="DNA POLYMERASE III SUBUNIT ALPHA"/>
    <property type="match status" value="1"/>
</dbReference>
<sequence>MYSILAARTDFSIGESILSTEDLIQKAVDAGQRAVALTDTMSVTGMIDFTKRAKKAGLKPVIGTRLRLTDDPTWRPAKGEKKKHMPRSYFLTIYALKEAGMKAIFRLLTLANSDDRFYYEPKLGFDDLLNELRELDRGDVAIVLGDAHSVLEHPEHEKIVGDIRPLVEHFYAPLIPVNTPYYGRLNQIAIDLIEKGICAPIVVRPAFYGQGEADAQEIMTAIASNVKVSDPWFLSRFNRDLHVVSVRELVDHIKLAVEHLNKRGVANGGLHFKEGLINTGRLVAAVEYEWTKQQVSLPQMAPDEFKAVVEACKEGWTRRFKDKVFGHRPTDEELEKVYKPRLAYELSVLKRLNFSGYFLLVQDVVQFAKKNGILVGPGRGSVGGSLVAYLMGITECDPIRFGENGGEKLVHGSGGMELLRAV</sequence>
<dbReference type="PANTHER" id="PTHR32294">
    <property type="entry name" value="DNA POLYMERASE III SUBUNIT ALPHA"/>
    <property type="match status" value="1"/>
</dbReference>
<evidence type="ECO:0000313" key="3">
    <source>
        <dbReference type="EMBL" id="MFD2261123.1"/>
    </source>
</evidence>
<dbReference type="InterPro" id="IPR016195">
    <property type="entry name" value="Pol/histidinol_Pase-like"/>
</dbReference>
<comment type="caution">
    <text evidence="3">The sequence shown here is derived from an EMBL/GenBank/DDBJ whole genome shotgun (WGS) entry which is preliminary data.</text>
</comment>
<keyword evidence="4" id="KW-1185">Reference proteome</keyword>
<evidence type="ECO:0000313" key="4">
    <source>
        <dbReference type="Proteomes" id="UP001597373"/>
    </source>
</evidence>
<dbReference type="InterPro" id="IPR003141">
    <property type="entry name" value="Pol/His_phosphatase_N"/>
</dbReference>